<proteinExistence type="predicted"/>
<dbReference type="Proteomes" id="UP000199116">
    <property type="component" value="Unassembled WGS sequence"/>
</dbReference>
<dbReference type="RefSeq" id="WP_093303344.1">
    <property type="nucleotide sequence ID" value="NZ_FOOH01000005.1"/>
</dbReference>
<keyword evidence="1" id="KW-0732">Signal</keyword>
<sequence>MKLSSLASILLAIFLSISCVDEAKNNSSSENQLDKEPEEHEFTNMLVNESSPYLLQHAHNPVNWHPWSEETINKAKKENKLLVISIGYAACHWCHVMEEESFEDPEVAELMNENFISVKVDREERPDVDNLYMNAAQLMTGSGGWPLNVLALPDGKPFYAGTYYPKEDWLKILKHFVKLNKEDPEAILEQAEKITDGIQSLEQMPIVDKEKAFSLDELETVYTQLKSKIDFEKGGKVETQKFPVPVLWKFLLHYNYLTDDPSALEAVDVTLENMAFGGIYDQLGGGFARYSTDEDWFAPHFEKMLYDNAQLIGLYSQAWQKTRNPLYKDVVYESLEFVERELTAKNGAFYSSLDADTDGEEGKFYVWTADEIDEHLGGDSSIFKAYYNVEENGNWEDEKNILHREKSDKAFAEEKSLSVKELKEILSEGKQKLLNERQKRTLPALDDKVLTSWNALMIKAYLNAYKTFDEKRFLEAALKNARFLNENVIAENGALTRNYKDGKTSIPGFLDDYAFVISAFIDLYQATFDEKWLFKAQDLANYTKEHFFDSTSGMFFYTHDDHSGLISRQKEILDNVIPSSNSEMAKNLLILGHYFYDSEKKALAEQMLLNVQKDLKEYPDFYANWAIVEVLLVKPPFEVAIVGKEHHRVKKEINHNYLPNVLLMGGEKEGNLELLKGKFIEGQTTIYVCKDHVCKFPVTTAREALEQINESGGFW</sequence>
<dbReference type="InterPro" id="IPR008928">
    <property type="entry name" value="6-hairpin_glycosidase_sf"/>
</dbReference>
<dbReference type="PROSITE" id="PS51257">
    <property type="entry name" value="PROKAR_LIPOPROTEIN"/>
    <property type="match status" value="1"/>
</dbReference>
<dbReference type="InterPro" id="IPR004879">
    <property type="entry name" value="Ssp411-like_TRX"/>
</dbReference>
<dbReference type="Gene3D" id="1.50.10.20">
    <property type="match status" value="1"/>
</dbReference>
<dbReference type="CDD" id="cd02955">
    <property type="entry name" value="SSP411"/>
    <property type="match status" value="1"/>
</dbReference>
<organism evidence="3 4">
    <name type="scientific">Salegentibacter agarivorans</name>
    <dbReference type="NCBI Taxonomy" id="345907"/>
    <lineage>
        <taxon>Bacteria</taxon>
        <taxon>Pseudomonadati</taxon>
        <taxon>Bacteroidota</taxon>
        <taxon>Flavobacteriia</taxon>
        <taxon>Flavobacteriales</taxon>
        <taxon>Flavobacteriaceae</taxon>
        <taxon>Salegentibacter</taxon>
    </lineage>
</organism>
<feature type="domain" description="Spermatogenesis-associated protein 20-like TRX" evidence="2">
    <location>
        <begin position="43"/>
        <end position="198"/>
    </location>
</feature>
<protein>
    <recommendedName>
        <fullName evidence="2">Spermatogenesis-associated protein 20-like TRX domain-containing protein</fullName>
    </recommendedName>
</protein>
<keyword evidence="4" id="KW-1185">Reference proteome</keyword>
<evidence type="ECO:0000313" key="3">
    <source>
        <dbReference type="EMBL" id="SFF69568.1"/>
    </source>
</evidence>
<name>A0A1I2KT93_9FLAO</name>
<dbReference type="Pfam" id="PF03190">
    <property type="entry name" value="Thioredox_DsbH"/>
    <property type="match status" value="1"/>
</dbReference>
<feature type="chain" id="PRO_5011435626" description="Spermatogenesis-associated protein 20-like TRX domain-containing protein" evidence="1">
    <location>
        <begin position="24"/>
        <end position="715"/>
    </location>
</feature>
<reference evidence="4" key="1">
    <citation type="submission" date="2016-10" db="EMBL/GenBank/DDBJ databases">
        <authorList>
            <person name="Varghese N."/>
            <person name="Submissions S."/>
        </authorList>
    </citation>
    <scope>NUCLEOTIDE SEQUENCE [LARGE SCALE GENOMIC DNA]</scope>
    <source>
        <strain evidence="4">DSM 23515</strain>
    </source>
</reference>
<evidence type="ECO:0000256" key="1">
    <source>
        <dbReference type="SAM" id="SignalP"/>
    </source>
</evidence>
<gene>
    <name evidence="3" type="ORF">SAMN04488033_10520</name>
</gene>
<dbReference type="EMBL" id="FOOH01000005">
    <property type="protein sequence ID" value="SFF69568.1"/>
    <property type="molecule type" value="Genomic_DNA"/>
</dbReference>
<feature type="signal peptide" evidence="1">
    <location>
        <begin position="1"/>
        <end position="23"/>
    </location>
</feature>
<dbReference type="SUPFAM" id="SSF48208">
    <property type="entry name" value="Six-hairpin glycosidases"/>
    <property type="match status" value="1"/>
</dbReference>
<dbReference type="PANTHER" id="PTHR42899:SF1">
    <property type="entry name" value="SPERMATOGENESIS-ASSOCIATED PROTEIN 20"/>
    <property type="match status" value="1"/>
</dbReference>
<accession>A0A1I2KT93</accession>
<evidence type="ECO:0000259" key="2">
    <source>
        <dbReference type="Pfam" id="PF03190"/>
    </source>
</evidence>
<dbReference type="PANTHER" id="PTHR42899">
    <property type="entry name" value="SPERMATOGENESIS-ASSOCIATED PROTEIN 20"/>
    <property type="match status" value="1"/>
</dbReference>
<dbReference type="SUPFAM" id="SSF52833">
    <property type="entry name" value="Thioredoxin-like"/>
    <property type="match status" value="1"/>
</dbReference>
<dbReference type="Gene3D" id="3.40.30.10">
    <property type="entry name" value="Glutaredoxin"/>
    <property type="match status" value="1"/>
</dbReference>
<dbReference type="PIRSF" id="PIRSF006402">
    <property type="entry name" value="UCP006402_thioredoxin"/>
    <property type="match status" value="1"/>
</dbReference>
<evidence type="ECO:0000313" key="4">
    <source>
        <dbReference type="Proteomes" id="UP000199116"/>
    </source>
</evidence>
<dbReference type="InterPro" id="IPR036249">
    <property type="entry name" value="Thioredoxin-like_sf"/>
</dbReference>
<dbReference type="GO" id="GO:0005975">
    <property type="term" value="P:carbohydrate metabolic process"/>
    <property type="evidence" value="ECO:0007669"/>
    <property type="project" value="InterPro"/>
</dbReference>
<dbReference type="InterPro" id="IPR024705">
    <property type="entry name" value="Ssp411"/>
</dbReference>
<dbReference type="AlphaFoldDB" id="A0A1I2KT93"/>